<evidence type="ECO:0000313" key="1">
    <source>
        <dbReference type="EMBL" id="GAF68841.1"/>
    </source>
</evidence>
<protein>
    <submittedName>
        <fullName evidence="1">Uncharacterized protein</fullName>
    </submittedName>
</protein>
<gene>
    <name evidence="1" type="ORF">S01H1_10045</name>
</gene>
<comment type="caution">
    <text evidence="1">The sequence shown here is derived from an EMBL/GenBank/DDBJ whole genome shotgun (WGS) entry which is preliminary data.</text>
</comment>
<proteinExistence type="predicted"/>
<sequence length="139" mass="15869">MNRDKLKALYLKYELTSEDIFTKEIGFGDNKKTFTIITRSGIEKIQAKENIKIAYKVIKCETNFAVIKATAFLDLKPIYTCETFGSALKGTTYKDGNCQSWYVVEMAEKRALSRAVLKLTGFYELGVFGEDESDDFKKK</sequence>
<dbReference type="EMBL" id="BARS01005130">
    <property type="protein sequence ID" value="GAF68841.1"/>
    <property type="molecule type" value="Genomic_DNA"/>
</dbReference>
<accession>X0S0P4</accession>
<organism evidence="1">
    <name type="scientific">marine sediment metagenome</name>
    <dbReference type="NCBI Taxonomy" id="412755"/>
    <lineage>
        <taxon>unclassified sequences</taxon>
        <taxon>metagenomes</taxon>
        <taxon>ecological metagenomes</taxon>
    </lineage>
</organism>
<reference evidence="1" key="1">
    <citation type="journal article" date="2014" name="Front. Microbiol.">
        <title>High frequency of phylogenetically diverse reductive dehalogenase-homologous genes in deep subseafloor sedimentary metagenomes.</title>
        <authorList>
            <person name="Kawai M."/>
            <person name="Futagami T."/>
            <person name="Toyoda A."/>
            <person name="Takaki Y."/>
            <person name="Nishi S."/>
            <person name="Hori S."/>
            <person name="Arai W."/>
            <person name="Tsubouchi T."/>
            <person name="Morono Y."/>
            <person name="Uchiyama I."/>
            <person name="Ito T."/>
            <person name="Fujiyama A."/>
            <person name="Inagaki F."/>
            <person name="Takami H."/>
        </authorList>
    </citation>
    <scope>NUCLEOTIDE SEQUENCE</scope>
    <source>
        <strain evidence="1">Expedition CK06-06</strain>
    </source>
</reference>
<dbReference type="AlphaFoldDB" id="X0S0P4"/>
<name>X0S0P4_9ZZZZ</name>